<dbReference type="InterPro" id="IPR002885">
    <property type="entry name" value="PPR_rpt"/>
</dbReference>
<dbReference type="RefSeq" id="XP_009143208.1">
    <property type="nucleotide sequence ID" value="XM_009144960.2"/>
</dbReference>
<evidence type="ECO:0000256" key="1">
    <source>
        <dbReference type="ARBA" id="ARBA00022737"/>
    </source>
</evidence>
<organism evidence="3 4">
    <name type="scientific">Brassica campestris</name>
    <name type="common">Field mustard</name>
    <dbReference type="NCBI Taxonomy" id="3711"/>
    <lineage>
        <taxon>Eukaryota</taxon>
        <taxon>Viridiplantae</taxon>
        <taxon>Streptophyta</taxon>
        <taxon>Embryophyta</taxon>
        <taxon>Tracheophyta</taxon>
        <taxon>Spermatophyta</taxon>
        <taxon>Magnoliopsida</taxon>
        <taxon>eudicotyledons</taxon>
        <taxon>Gunneridae</taxon>
        <taxon>Pentapetalae</taxon>
        <taxon>rosids</taxon>
        <taxon>malvids</taxon>
        <taxon>Brassicales</taxon>
        <taxon>Brassicaceae</taxon>
        <taxon>Brassiceae</taxon>
        <taxon>Brassica</taxon>
    </lineage>
</organism>
<dbReference type="OrthoDB" id="1851890at2759"/>
<dbReference type="Proteomes" id="UP000011750">
    <property type="component" value="Chromosome A05"/>
</dbReference>
<protein>
    <recommendedName>
        <fullName evidence="5">Pentacotripeptide-repeat region of PRORP domain-containing protein</fullName>
    </recommendedName>
</protein>
<dbReference type="KEGG" id="brp:103866946"/>
<feature type="repeat" description="PPR" evidence="2">
    <location>
        <begin position="43"/>
        <end position="77"/>
    </location>
</feature>
<dbReference type="Pfam" id="PF13041">
    <property type="entry name" value="PPR_2"/>
    <property type="match status" value="1"/>
</dbReference>
<name>M4CL71_BRACM</name>
<reference evidence="3 4" key="1">
    <citation type="journal article" date="2011" name="Nat. Genet.">
        <title>The genome of the mesopolyploid crop species Brassica rapa.</title>
        <authorList>
            <consortium name="Brassica rapa Genome Sequencing Project Consortium"/>
            <person name="Wang X."/>
            <person name="Wang H."/>
            <person name="Wang J."/>
            <person name="Sun R."/>
            <person name="Wu J."/>
            <person name="Liu S."/>
            <person name="Bai Y."/>
            <person name="Mun J.H."/>
            <person name="Bancroft I."/>
            <person name="Cheng F."/>
            <person name="Huang S."/>
            <person name="Li X."/>
            <person name="Hua W."/>
            <person name="Wang J."/>
            <person name="Wang X."/>
            <person name="Freeling M."/>
            <person name="Pires J.C."/>
            <person name="Paterson A.H."/>
            <person name="Chalhoub B."/>
            <person name="Wang B."/>
            <person name="Hayward A."/>
            <person name="Sharpe A.G."/>
            <person name="Park B.S."/>
            <person name="Weisshaar B."/>
            <person name="Liu B."/>
            <person name="Li B."/>
            <person name="Liu B."/>
            <person name="Tong C."/>
            <person name="Song C."/>
            <person name="Duran C."/>
            <person name="Peng C."/>
            <person name="Geng C."/>
            <person name="Koh C."/>
            <person name="Lin C."/>
            <person name="Edwards D."/>
            <person name="Mu D."/>
            <person name="Shen D."/>
            <person name="Soumpourou E."/>
            <person name="Li F."/>
            <person name="Fraser F."/>
            <person name="Conant G."/>
            <person name="Lassalle G."/>
            <person name="King G.J."/>
            <person name="Bonnema G."/>
            <person name="Tang H."/>
            <person name="Wang H."/>
            <person name="Belcram H."/>
            <person name="Zhou H."/>
            <person name="Hirakawa H."/>
            <person name="Abe H."/>
            <person name="Guo H."/>
            <person name="Wang H."/>
            <person name="Jin H."/>
            <person name="Parkin I.A."/>
            <person name="Batley J."/>
            <person name="Kim J.S."/>
            <person name="Just J."/>
            <person name="Li J."/>
            <person name="Xu J."/>
            <person name="Deng J."/>
            <person name="Kim J.A."/>
            <person name="Li J."/>
            <person name="Yu J."/>
            <person name="Meng J."/>
            <person name="Wang J."/>
            <person name="Min J."/>
            <person name="Poulain J."/>
            <person name="Wang J."/>
            <person name="Hatakeyama K."/>
            <person name="Wu K."/>
            <person name="Wang L."/>
            <person name="Fang L."/>
            <person name="Trick M."/>
            <person name="Links M.G."/>
            <person name="Zhao M."/>
            <person name="Jin M."/>
            <person name="Ramchiary N."/>
            <person name="Drou N."/>
            <person name="Berkman P.J."/>
            <person name="Cai Q."/>
            <person name="Huang Q."/>
            <person name="Li R."/>
            <person name="Tabata S."/>
            <person name="Cheng S."/>
            <person name="Zhang S."/>
            <person name="Zhang S."/>
            <person name="Huang S."/>
            <person name="Sato S."/>
            <person name="Sun S."/>
            <person name="Kwon S.J."/>
            <person name="Choi S.R."/>
            <person name="Lee T.H."/>
            <person name="Fan W."/>
            <person name="Zhao X."/>
            <person name="Tan X."/>
            <person name="Xu X."/>
            <person name="Wang Y."/>
            <person name="Qiu Y."/>
            <person name="Yin Y."/>
            <person name="Li Y."/>
            <person name="Du Y."/>
            <person name="Liao Y."/>
            <person name="Lim Y."/>
            <person name="Narusaka Y."/>
            <person name="Wang Y."/>
            <person name="Wang Z."/>
            <person name="Li Z."/>
            <person name="Wang Z."/>
            <person name="Xiong Z."/>
            <person name="Zhang Z."/>
        </authorList>
    </citation>
    <scope>NUCLEOTIDE SEQUENCE [LARGE SCALE GENOMIC DNA]</scope>
    <source>
        <strain evidence="3 4">cv. Chiifu-401-42</strain>
    </source>
</reference>
<feature type="repeat" description="PPR" evidence="2">
    <location>
        <begin position="180"/>
        <end position="210"/>
    </location>
</feature>
<dbReference type="InterPro" id="IPR011990">
    <property type="entry name" value="TPR-like_helical_dom_sf"/>
</dbReference>
<dbReference type="GeneID" id="103866946"/>
<dbReference type="Gramene" id="Bra004957.1">
    <property type="protein sequence ID" value="Bra004957.1-P"/>
    <property type="gene ID" value="Bra004957"/>
</dbReference>
<dbReference type="FunCoup" id="M4CL71">
    <property type="interactions" value="1"/>
</dbReference>
<feature type="repeat" description="PPR" evidence="2">
    <location>
        <begin position="275"/>
        <end position="309"/>
    </location>
</feature>
<dbReference type="Pfam" id="PF20431">
    <property type="entry name" value="E_motif"/>
    <property type="match status" value="1"/>
</dbReference>
<proteinExistence type="predicted"/>
<reference evidence="3 4" key="2">
    <citation type="journal article" date="2018" name="Hortic Res">
        <title>Improved Brassica rapa reference genome by single-molecule sequencing and chromosome conformation capture technologies.</title>
        <authorList>
            <person name="Zhang L."/>
            <person name="Cai X."/>
            <person name="Wu J."/>
            <person name="Liu M."/>
            <person name="Grob S."/>
            <person name="Cheng F."/>
            <person name="Liang J."/>
            <person name="Cai C."/>
            <person name="Liu Z."/>
            <person name="Liu B."/>
            <person name="Wang F."/>
            <person name="Li S."/>
            <person name="Liu F."/>
            <person name="Li X."/>
            <person name="Cheng L."/>
            <person name="Yang W."/>
            <person name="Li M.H."/>
            <person name="Grossniklaus U."/>
            <person name="Zheng H."/>
            <person name="Wang X."/>
        </authorList>
    </citation>
    <scope>NUCLEOTIDE SEQUENCE [LARGE SCALE GENOMIC DNA]</scope>
    <source>
        <strain evidence="3 4">cv. Chiifu-401-42</strain>
    </source>
</reference>
<dbReference type="PROSITE" id="PS51375">
    <property type="entry name" value="PPR"/>
    <property type="match status" value="3"/>
</dbReference>
<dbReference type="Pfam" id="PF01535">
    <property type="entry name" value="PPR"/>
    <property type="match status" value="6"/>
</dbReference>
<dbReference type="OMA" id="MRDAREC"/>
<keyword evidence="4" id="KW-1185">Reference proteome</keyword>
<dbReference type="PANTHER" id="PTHR47926:SF511">
    <property type="entry name" value="PENTATRICOPEPTIDE REPEAT-CONTAINING PROTEIN"/>
    <property type="match status" value="1"/>
</dbReference>
<dbReference type="PANTHER" id="PTHR47926">
    <property type="entry name" value="PENTATRICOPEPTIDE REPEAT-CONTAINING PROTEIN"/>
    <property type="match status" value="1"/>
</dbReference>
<dbReference type="EnsemblPlants" id="Bra004957.1">
    <property type="protein sequence ID" value="Bra004957.1-P"/>
    <property type="gene ID" value="Bra004957"/>
</dbReference>
<sequence>MRFTFRSTSILTVHFKKYSSSSASKLSARHDHGLMIKRGDYNSLFLQNKLLQVYTKGRDFDDADKLFDEMAVRNIVTWNIMIHGAIHRDGDTKEKARMGFCYLRRALLSEVGLDHVSFIGLIRLCSDSTNVEAGIQLHSLVMKQGLGSDCFVSTTLVGFYGKCGYIGEARRVFEAVLGKDLVLWNALVSSYVLNGMVDEAFGLLRVMGSSQGDHFTFSSLLSVCRVQQGKQIHAVVLKLSFQLDIPVATALVDMYAKSNHMRDARECFESMVVRNVVSWNAMIVGYGKNGEGREAMRLLGEMRSENHLQPDELTFASVLSSCAKLSAVQEVKQVQAVVTKQGYDCFLSVANSLVTAYSKSGSLSEALVCFHSIKAPDLVSWTSVIGALAFHGFAEESLRMFETMLQTLHPDKITFLEVMSACSHGGLVQEGIRCFKLMTEVYKMEPEEEHYTCLIDLLGRAGFIDEALDVLMSMPIESRTDALAAFTGACNIHEKRESMKWGAKKLLEMEPCKPVNYSLLSKAYVSEGHWNQAATVRVTERRNCNNPKTPGCSWLGDS</sequence>
<evidence type="ECO:0000313" key="4">
    <source>
        <dbReference type="Proteomes" id="UP000011750"/>
    </source>
</evidence>
<dbReference type="SMR" id="M4CL71"/>
<keyword evidence="1" id="KW-0677">Repeat</keyword>
<dbReference type="NCBIfam" id="TIGR00756">
    <property type="entry name" value="PPR"/>
    <property type="match status" value="4"/>
</dbReference>
<dbReference type="InParanoid" id="M4CL71"/>
<dbReference type="InterPro" id="IPR046848">
    <property type="entry name" value="E_motif"/>
</dbReference>
<dbReference type="eggNOG" id="KOG4197">
    <property type="taxonomic scope" value="Eukaryota"/>
</dbReference>
<dbReference type="InterPro" id="IPR046960">
    <property type="entry name" value="PPR_At4g14850-like_plant"/>
</dbReference>
<accession>M4CL71</accession>
<dbReference type="Gene3D" id="1.25.40.10">
    <property type="entry name" value="Tetratricopeptide repeat domain"/>
    <property type="match status" value="4"/>
</dbReference>
<dbReference type="FunFam" id="1.25.40.10:FF:000518">
    <property type="entry name" value="Pentatricopeptide repeat-containing protein"/>
    <property type="match status" value="1"/>
</dbReference>
<reference evidence="3" key="3">
    <citation type="submission" date="2023-03" db="UniProtKB">
        <authorList>
            <consortium name="EnsemblPlants"/>
        </authorList>
    </citation>
    <scope>IDENTIFICATION</scope>
    <source>
        <strain evidence="3">cv. Chiifu-401-42</strain>
    </source>
</reference>
<evidence type="ECO:0000313" key="3">
    <source>
        <dbReference type="EnsemblPlants" id="Bra004957.1-P"/>
    </source>
</evidence>
<evidence type="ECO:0000256" key="2">
    <source>
        <dbReference type="PROSITE-ProRule" id="PRU00708"/>
    </source>
</evidence>
<dbReference type="GO" id="GO:0009451">
    <property type="term" value="P:RNA modification"/>
    <property type="evidence" value="ECO:0000318"/>
    <property type="project" value="GO_Central"/>
</dbReference>
<dbReference type="HOGENOM" id="CLU_002706_0_1_1"/>
<dbReference type="AlphaFoldDB" id="M4CL71"/>
<evidence type="ECO:0008006" key="5">
    <source>
        <dbReference type="Google" id="ProtNLM"/>
    </source>
</evidence>
<dbReference type="FunFam" id="1.25.40.10:FF:002548">
    <property type="entry name" value="Pentatricopeptide repeat-containing protein At2g46050, mitochondrial"/>
    <property type="match status" value="1"/>
</dbReference>
<dbReference type="GO" id="GO:0003723">
    <property type="term" value="F:RNA binding"/>
    <property type="evidence" value="ECO:0000318"/>
    <property type="project" value="GO_Central"/>
</dbReference>